<dbReference type="InterPro" id="IPR022669">
    <property type="entry name" value="Ribosomal_uL2_C"/>
</dbReference>
<keyword evidence="3 5" id="KW-0687">Ribonucleoprotein</keyword>
<dbReference type="InterPro" id="IPR002171">
    <property type="entry name" value="Ribosomal_uL2"/>
</dbReference>
<proteinExistence type="inferred from homology"/>
<feature type="domain" description="Large ribosomal subunit protein uL2 RNA-binding" evidence="8">
    <location>
        <begin position="41"/>
        <end position="116"/>
    </location>
</feature>
<dbReference type="EMBL" id="MEWW01000014">
    <property type="protein sequence ID" value="OGC84532.1"/>
    <property type="molecule type" value="Genomic_DNA"/>
</dbReference>
<dbReference type="InterPro" id="IPR014726">
    <property type="entry name" value="Ribosomal_uL2_dom3"/>
</dbReference>
<dbReference type="PANTHER" id="PTHR13691">
    <property type="entry name" value="RIBOSOMAL PROTEIN L2"/>
    <property type="match status" value="1"/>
</dbReference>
<comment type="subunit">
    <text evidence="5">Part of the 50S ribosomal subunit. Forms a bridge to the 30S subunit in the 70S ribosome.</text>
</comment>
<dbReference type="InterPro" id="IPR022666">
    <property type="entry name" value="Ribosomal_uL2_RNA-bd_dom"/>
</dbReference>
<comment type="function">
    <text evidence="5">One of the primary rRNA binding proteins. Required for association of the 30S and 50S subunits to form the 70S ribosome, for tRNA binding and peptide bond formation. It has been suggested to have peptidyltransferase activity; this is somewhat controversial. Makes several contacts with the 16S rRNA in the 70S ribosome.</text>
</comment>
<reference evidence="9 10" key="1">
    <citation type="journal article" date="2016" name="Nat. Commun.">
        <title>Thousands of microbial genomes shed light on interconnected biogeochemical processes in an aquifer system.</title>
        <authorList>
            <person name="Anantharaman K."/>
            <person name="Brown C.T."/>
            <person name="Hug L.A."/>
            <person name="Sharon I."/>
            <person name="Castelle C.J."/>
            <person name="Probst A.J."/>
            <person name="Thomas B.C."/>
            <person name="Singh A."/>
            <person name="Wilkins M.J."/>
            <person name="Karaoz U."/>
            <person name="Brodie E.L."/>
            <person name="Williams K.H."/>
            <person name="Hubbard S.S."/>
            <person name="Banfield J.F."/>
        </authorList>
    </citation>
    <scope>NUCLEOTIDE SEQUENCE [LARGE SCALE GENOMIC DNA]</scope>
</reference>
<dbReference type="GO" id="GO:0006412">
    <property type="term" value="P:translation"/>
    <property type="evidence" value="ECO:0007669"/>
    <property type="project" value="UniProtKB-UniRule"/>
</dbReference>
<evidence type="ECO:0000313" key="10">
    <source>
        <dbReference type="Proteomes" id="UP000178091"/>
    </source>
</evidence>
<dbReference type="SMART" id="SM01382">
    <property type="entry name" value="Ribosomal_L2_C"/>
    <property type="match status" value="1"/>
</dbReference>
<dbReference type="Pfam" id="PF03947">
    <property type="entry name" value="Ribosomal_L2_C"/>
    <property type="match status" value="1"/>
</dbReference>
<dbReference type="Pfam" id="PF00181">
    <property type="entry name" value="Ribosomal_L2_N"/>
    <property type="match status" value="1"/>
</dbReference>
<dbReference type="NCBIfam" id="TIGR01171">
    <property type="entry name" value="rplB_bact"/>
    <property type="match status" value="1"/>
</dbReference>
<dbReference type="GO" id="GO:0016740">
    <property type="term" value="F:transferase activity"/>
    <property type="evidence" value="ECO:0007669"/>
    <property type="project" value="InterPro"/>
</dbReference>
<dbReference type="HAMAP" id="MF_01320_B">
    <property type="entry name" value="Ribosomal_uL2_B"/>
    <property type="match status" value="1"/>
</dbReference>
<evidence type="ECO:0000256" key="6">
    <source>
        <dbReference type="SAM" id="MobiDB-lite"/>
    </source>
</evidence>
<dbReference type="Proteomes" id="UP000178091">
    <property type="component" value="Unassembled WGS sequence"/>
</dbReference>
<dbReference type="InterPro" id="IPR022671">
    <property type="entry name" value="Ribosomal_uL2_CS"/>
</dbReference>
<evidence type="ECO:0000256" key="2">
    <source>
        <dbReference type="ARBA" id="ARBA00022980"/>
    </source>
</evidence>
<keyword evidence="5" id="KW-0699">rRNA-binding</keyword>
<dbReference type="Gene3D" id="4.10.950.10">
    <property type="entry name" value="Ribosomal protein L2, domain 3"/>
    <property type="match status" value="1"/>
</dbReference>
<evidence type="ECO:0000259" key="7">
    <source>
        <dbReference type="SMART" id="SM01382"/>
    </source>
</evidence>
<dbReference type="InterPro" id="IPR012340">
    <property type="entry name" value="NA-bd_OB-fold"/>
</dbReference>
<keyword evidence="2 5" id="KW-0689">Ribosomal protein</keyword>
<comment type="caution">
    <text evidence="9">The sequence shown here is derived from an EMBL/GenBank/DDBJ whole genome shotgun (WGS) entry which is preliminary data.</text>
</comment>
<feature type="compositionally biased region" description="Basic residues" evidence="6">
    <location>
        <begin position="271"/>
        <end position="282"/>
    </location>
</feature>
<dbReference type="AlphaFoldDB" id="A0A1F4XS47"/>
<gene>
    <name evidence="5" type="primary">rplB</name>
    <name evidence="9" type="ORF">A3F55_00980</name>
</gene>
<dbReference type="GO" id="GO:0019843">
    <property type="term" value="F:rRNA binding"/>
    <property type="evidence" value="ECO:0007669"/>
    <property type="project" value="UniProtKB-UniRule"/>
</dbReference>
<dbReference type="SMART" id="SM01383">
    <property type="entry name" value="Ribosomal_L2"/>
    <property type="match status" value="1"/>
</dbReference>
<evidence type="ECO:0000256" key="4">
    <source>
        <dbReference type="ARBA" id="ARBA00035242"/>
    </source>
</evidence>
<dbReference type="InterPro" id="IPR008991">
    <property type="entry name" value="Translation_prot_SH3-like_sf"/>
</dbReference>
<organism evidence="9 10">
    <name type="scientific">Candidatus Adlerbacteria bacterium RIFCSPHIGHO2_12_FULL_53_18</name>
    <dbReference type="NCBI Taxonomy" id="1797242"/>
    <lineage>
        <taxon>Bacteria</taxon>
        <taxon>Candidatus Adleribacteriota</taxon>
    </lineage>
</organism>
<dbReference type="SUPFAM" id="SSF50104">
    <property type="entry name" value="Translation proteins SH3-like domain"/>
    <property type="match status" value="1"/>
</dbReference>
<evidence type="ECO:0000256" key="3">
    <source>
        <dbReference type="ARBA" id="ARBA00023274"/>
    </source>
</evidence>
<dbReference type="SUPFAM" id="SSF50249">
    <property type="entry name" value="Nucleic acid-binding proteins"/>
    <property type="match status" value="1"/>
</dbReference>
<dbReference type="InterPro" id="IPR014722">
    <property type="entry name" value="Rib_uL2_dom2"/>
</dbReference>
<dbReference type="FunFam" id="2.30.30.30:FF:000001">
    <property type="entry name" value="50S ribosomal protein L2"/>
    <property type="match status" value="1"/>
</dbReference>
<feature type="domain" description="Large ribosomal subunit protein uL2 C-terminal" evidence="7">
    <location>
        <begin position="122"/>
        <end position="251"/>
    </location>
</feature>
<name>A0A1F4XS47_9BACT</name>
<dbReference type="InterPro" id="IPR005880">
    <property type="entry name" value="Ribosomal_uL2_bac/org-type"/>
</dbReference>
<evidence type="ECO:0000256" key="5">
    <source>
        <dbReference type="HAMAP-Rule" id="MF_01320"/>
    </source>
</evidence>
<dbReference type="PROSITE" id="PS00467">
    <property type="entry name" value="RIBOSOMAL_L2"/>
    <property type="match status" value="1"/>
</dbReference>
<evidence type="ECO:0000256" key="1">
    <source>
        <dbReference type="ARBA" id="ARBA00005636"/>
    </source>
</evidence>
<accession>A0A1F4XS47</accession>
<feature type="compositionally biased region" description="Basic and acidic residues" evidence="6">
    <location>
        <begin position="227"/>
        <end position="237"/>
    </location>
</feature>
<dbReference type="Gene3D" id="2.40.50.140">
    <property type="entry name" value="Nucleic acid-binding proteins"/>
    <property type="match status" value="1"/>
</dbReference>
<dbReference type="PIRSF" id="PIRSF002158">
    <property type="entry name" value="Ribosomal_L2"/>
    <property type="match status" value="1"/>
</dbReference>
<keyword evidence="5" id="KW-0694">RNA-binding</keyword>
<protein>
    <recommendedName>
        <fullName evidence="4 5">Large ribosomal subunit protein uL2</fullName>
    </recommendedName>
</protein>
<dbReference type="FunFam" id="4.10.950.10:FF:000001">
    <property type="entry name" value="50S ribosomal protein L2"/>
    <property type="match status" value="1"/>
</dbReference>
<dbReference type="GO" id="GO:0015934">
    <property type="term" value="C:large ribosomal subunit"/>
    <property type="evidence" value="ECO:0007669"/>
    <property type="project" value="InterPro"/>
</dbReference>
<dbReference type="Gene3D" id="2.30.30.30">
    <property type="match status" value="1"/>
</dbReference>
<dbReference type="GO" id="GO:0003735">
    <property type="term" value="F:structural constituent of ribosome"/>
    <property type="evidence" value="ECO:0007669"/>
    <property type="project" value="InterPro"/>
</dbReference>
<feature type="region of interest" description="Disordered" evidence="6">
    <location>
        <begin position="219"/>
        <end position="282"/>
    </location>
</feature>
<comment type="similarity">
    <text evidence="1 5">Belongs to the universal ribosomal protein uL2 family.</text>
</comment>
<sequence length="282" mass="31360">MKHYRPYTKSRRHMTTITFKGKITTNEPHKALVSGGKRGVGRNKDGRITVRHKGGGHKRLFRDVDFDYKKLVPAVVETVEYDPNRSGFIGLLLYKDGERRYALLPQSVKVGDTITTAENAPATPGNRLPLKNIPIGAFTYNVEVKPGNGGKLGRAAGTHIEVIARDQGYVDLKMPSTEVRRVLETCWATIGEVSNPENKLMNIGKAGRSRWLGIRPTVRGTAMNPVDHPHGGGEGRQGRGTRRAKSMWGKPTGKGQKSRRPKKYSNYLIVSRRKVGKRNAKQ</sequence>
<evidence type="ECO:0000313" key="9">
    <source>
        <dbReference type="EMBL" id="OGC84532.1"/>
    </source>
</evidence>
<dbReference type="PANTHER" id="PTHR13691:SF5">
    <property type="entry name" value="LARGE RIBOSOMAL SUBUNIT PROTEIN UL2M"/>
    <property type="match status" value="1"/>
</dbReference>
<evidence type="ECO:0000259" key="8">
    <source>
        <dbReference type="SMART" id="SM01383"/>
    </source>
</evidence>